<keyword evidence="3" id="KW-1185">Reference proteome</keyword>
<feature type="compositionally biased region" description="Basic and acidic residues" evidence="1">
    <location>
        <begin position="91"/>
        <end position="110"/>
    </location>
</feature>
<dbReference type="Pfam" id="PF11595">
    <property type="entry name" value="DUF3245"/>
    <property type="match status" value="1"/>
</dbReference>
<reference evidence="2 3" key="1">
    <citation type="journal article" date="2020" name="ISME J.">
        <title>Uncovering the hidden diversity of litter-decomposition mechanisms in mushroom-forming fungi.</title>
        <authorList>
            <person name="Floudas D."/>
            <person name="Bentzer J."/>
            <person name="Ahren D."/>
            <person name="Johansson T."/>
            <person name="Persson P."/>
            <person name="Tunlid A."/>
        </authorList>
    </citation>
    <scope>NUCLEOTIDE SEQUENCE [LARGE SCALE GENOMIC DNA]</scope>
    <source>
        <strain evidence="2 3">CBS 406.79</strain>
    </source>
</reference>
<dbReference type="AlphaFoldDB" id="A0A8H5HW07"/>
<proteinExistence type="predicted"/>
<protein>
    <submittedName>
        <fullName evidence="2">Uncharacterized protein</fullName>
    </submittedName>
</protein>
<feature type="compositionally biased region" description="Polar residues" evidence="1">
    <location>
        <begin position="160"/>
        <end position="173"/>
    </location>
</feature>
<dbReference type="EMBL" id="JAACJN010000014">
    <property type="protein sequence ID" value="KAF5390601.1"/>
    <property type="molecule type" value="Genomic_DNA"/>
</dbReference>
<comment type="caution">
    <text evidence="2">The sequence shown here is derived from an EMBL/GenBank/DDBJ whole genome shotgun (WGS) entry which is preliminary data.</text>
</comment>
<feature type="compositionally biased region" description="Basic and acidic residues" evidence="1">
    <location>
        <begin position="230"/>
        <end position="240"/>
    </location>
</feature>
<organism evidence="2 3">
    <name type="scientific">Collybiopsis confluens</name>
    <dbReference type="NCBI Taxonomy" id="2823264"/>
    <lineage>
        <taxon>Eukaryota</taxon>
        <taxon>Fungi</taxon>
        <taxon>Dikarya</taxon>
        <taxon>Basidiomycota</taxon>
        <taxon>Agaricomycotina</taxon>
        <taxon>Agaricomycetes</taxon>
        <taxon>Agaricomycetidae</taxon>
        <taxon>Agaricales</taxon>
        <taxon>Marasmiineae</taxon>
        <taxon>Omphalotaceae</taxon>
        <taxon>Collybiopsis</taxon>
    </lineage>
</organism>
<evidence type="ECO:0000256" key="1">
    <source>
        <dbReference type="SAM" id="MobiDB-lite"/>
    </source>
</evidence>
<feature type="region of interest" description="Disordered" evidence="1">
    <location>
        <begin position="73"/>
        <end position="240"/>
    </location>
</feature>
<gene>
    <name evidence="2" type="ORF">D9757_002624</name>
</gene>
<evidence type="ECO:0000313" key="3">
    <source>
        <dbReference type="Proteomes" id="UP000518752"/>
    </source>
</evidence>
<accession>A0A8H5HW07</accession>
<evidence type="ECO:0000313" key="2">
    <source>
        <dbReference type="EMBL" id="KAF5390601.1"/>
    </source>
</evidence>
<name>A0A8H5HW07_9AGAR</name>
<dbReference type="OrthoDB" id="3438340at2759"/>
<sequence>MAEEDDIDVDALQAQIDLAMSVTNDLVSSWIKPSVKSNSSYNQNLEAELKEYMRRPPRLGVGAPIPEFASISSRETARLKGQLVGKGKKRIRDEGEGPAKQASDDERESRAGAIRKKPVPNPFTIPATKKKKVGGKSIPLSTSATEDQREAPAAAPLQNGPPNTASAALQQPQSHHRDRESSMDLVNSVLNLNGPVAENGSDSDDDNEDGAAASPSKPKKKRKRRKRKKALSDGKPVDVS</sequence>
<feature type="compositionally biased region" description="Basic residues" evidence="1">
    <location>
        <begin position="217"/>
        <end position="229"/>
    </location>
</feature>
<dbReference type="Proteomes" id="UP000518752">
    <property type="component" value="Unassembled WGS sequence"/>
</dbReference>
<dbReference type="InterPro" id="IPR021641">
    <property type="entry name" value="DUF3245"/>
</dbReference>